<dbReference type="SUPFAM" id="SSF111418">
    <property type="entry name" value="Hormone receptor domain"/>
    <property type="match status" value="1"/>
</dbReference>
<comment type="similarity">
    <text evidence="2">Belongs to the G-protein coupled receptor 2 family.</text>
</comment>
<dbReference type="Gene3D" id="4.10.1240.10">
    <property type="entry name" value="GPCR, family 2, extracellular hormone receptor domain"/>
    <property type="match status" value="1"/>
</dbReference>
<accession>A0A8V0ZE78</accession>
<feature type="domain" description="G-protein coupled receptors family 2 profile 1" evidence="20">
    <location>
        <begin position="78"/>
        <end position="161"/>
    </location>
</feature>
<evidence type="ECO:0000256" key="8">
    <source>
        <dbReference type="ARBA" id="ARBA00023040"/>
    </source>
</evidence>
<keyword evidence="11" id="KW-0675">Receptor</keyword>
<evidence type="ECO:0000256" key="5">
    <source>
        <dbReference type="ARBA" id="ARBA00022692"/>
    </source>
</evidence>
<keyword evidence="6" id="KW-0732">Signal</keyword>
<dbReference type="PROSITE" id="PS00650">
    <property type="entry name" value="G_PROTEIN_RECEP_F2_2"/>
    <property type="match status" value="1"/>
</dbReference>
<feature type="transmembrane region" description="Helical" evidence="19">
    <location>
        <begin position="395"/>
        <end position="414"/>
    </location>
</feature>
<name>A0A8V0ZE78_CHICK</name>
<evidence type="ECO:0000256" key="2">
    <source>
        <dbReference type="ARBA" id="ARBA00005314"/>
    </source>
</evidence>
<dbReference type="GO" id="GO:0007166">
    <property type="term" value="P:cell surface receptor signaling pathway"/>
    <property type="evidence" value="ECO:0007669"/>
    <property type="project" value="InterPro"/>
</dbReference>
<keyword evidence="9 19" id="KW-0472">Membrane</keyword>
<evidence type="ECO:0000256" key="1">
    <source>
        <dbReference type="ARBA" id="ARBA00004651"/>
    </source>
</evidence>
<evidence type="ECO:0000256" key="12">
    <source>
        <dbReference type="ARBA" id="ARBA00023180"/>
    </source>
</evidence>
<keyword evidence="10" id="KW-1015">Disulfide bond</keyword>
<keyword evidence="4" id="KW-1003">Cell membrane</keyword>
<feature type="region of interest" description="Disordered" evidence="18">
    <location>
        <begin position="546"/>
        <end position="573"/>
    </location>
</feature>
<feature type="domain" description="G-protein coupled receptors family 2 profile 2" evidence="21">
    <location>
        <begin position="176"/>
        <end position="452"/>
    </location>
</feature>
<comment type="subunit">
    <text evidence="17">Homodimer in the absence of bound ligand. Peptide hormone binding leads to dissociation of the homodimer.</text>
</comment>
<dbReference type="GeneTree" id="ENSGT00940000164841"/>
<dbReference type="PANTHER" id="PTHR45620:SF18">
    <property type="entry name" value="PARATHYROID HORMONE_PARATHYROID HORMONE-RELATED PEPTIDE RECEPTOR"/>
    <property type="match status" value="1"/>
</dbReference>
<comment type="subcellular location">
    <subcellularLocation>
        <location evidence="1">Cell membrane</location>
        <topology evidence="1">Multi-pass membrane protein</topology>
    </subcellularLocation>
</comment>
<dbReference type="InterPro" id="IPR017981">
    <property type="entry name" value="GPCR_2-like_7TM"/>
</dbReference>
<dbReference type="GO" id="GO:0005886">
    <property type="term" value="C:plasma membrane"/>
    <property type="evidence" value="ECO:0000318"/>
    <property type="project" value="GO_Central"/>
</dbReference>
<dbReference type="FunFam" id="4.10.1240.10:FF:000005">
    <property type="entry name" value="Parathyroid hormone/parathyroid hormone-related peptide receptor"/>
    <property type="match status" value="1"/>
</dbReference>
<evidence type="ECO:0000256" key="19">
    <source>
        <dbReference type="SAM" id="Phobius"/>
    </source>
</evidence>
<evidence type="ECO:0000313" key="22">
    <source>
        <dbReference type="Ensembl" id="ENSGALP00010031598.1"/>
    </source>
</evidence>
<dbReference type="Proteomes" id="UP000000539">
    <property type="component" value="Chromosome 27"/>
</dbReference>
<dbReference type="PROSITE" id="PS00649">
    <property type="entry name" value="G_PROTEIN_RECEP_F2_1"/>
    <property type="match status" value="1"/>
</dbReference>
<dbReference type="Pfam" id="PF02793">
    <property type="entry name" value="HRM"/>
    <property type="match status" value="1"/>
</dbReference>
<feature type="transmembrane region" description="Helical" evidence="19">
    <location>
        <begin position="309"/>
        <end position="330"/>
    </location>
</feature>
<evidence type="ECO:0000256" key="6">
    <source>
        <dbReference type="ARBA" id="ARBA00022729"/>
    </source>
</evidence>
<dbReference type="OrthoDB" id="6160250at2759"/>
<dbReference type="FunFam" id="1.20.1070.10:FF:000070">
    <property type="entry name" value="Parathyroid hormone/parathyroid hormone-related peptide receptor"/>
    <property type="match status" value="1"/>
</dbReference>
<dbReference type="PANTHER" id="PTHR45620">
    <property type="entry name" value="PDF RECEPTOR-LIKE PROTEIN-RELATED"/>
    <property type="match status" value="1"/>
</dbReference>
<keyword evidence="7 19" id="KW-1133">Transmembrane helix</keyword>
<evidence type="ECO:0000256" key="7">
    <source>
        <dbReference type="ARBA" id="ARBA00022989"/>
    </source>
</evidence>
<dbReference type="PROSITE" id="PS50227">
    <property type="entry name" value="G_PROTEIN_RECEP_F2_3"/>
    <property type="match status" value="1"/>
</dbReference>
<keyword evidence="12" id="KW-0325">Glycoprotein</keyword>
<keyword evidence="13" id="KW-0807">Transducer</keyword>
<reference evidence="22" key="1">
    <citation type="submission" date="2020-11" db="EMBL/GenBank/DDBJ databases">
        <title>Gallus gallus (Chicken) genome, bGalGal1, GRCg7b, maternal haplotype autosomes + Z &amp; W.</title>
        <authorList>
            <person name="Warren W."/>
            <person name="Formenti G."/>
            <person name="Fedrigo O."/>
            <person name="Haase B."/>
            <person name="Mountcastle J."/>
            <person name="Balacco J."/>
            <person name="Tracey A."/>
            <person name="Schneider V."/>
            <person name="Okimoto R."/>
            <person name="Cheng H."/>
            <person name="Hawken R."/>
            <person name="Howe K."/>
            <person name="Jarvis E.D."/>
        </authorList>
    </citation>
    <scope>NUCLEOTIDE SEQUENCE [LARGE SCALE GENOMIC DNA]</scope>
    <source>
        <strain evidence="22">Broiler</strain>
    </source>
</reference>
<evidence type="ECO:0000256" key="17">
    <source>
        <dbReference type="ARBA" id="ARBA00093493"/>
    </source>
</evidence>
<protein>
    <recommendedName>
        <fullName evidence="3">Parathyroid hormone/parathyroid hormone-related peptide receptor</fullName>
    </recommendedName>
    <alternativeName>
        <fullName evidence="14">PTH/PTHrP type I receptor</fullName>
    </alternativeName>
    <alternativeName>
        <fullName evidence="15">Parathyroid hormone 1 receptor</fullName>
    </alternativeName>
</protein>
<proteinExistence type="inferred from homology"/>
<reference evidence="22" key="2">
    <citation type="submission" date="2025-08" db="UniProtKB">
        <authorList>
            <consortium name="Ensembl"/>
        </authorList>
    </citation>
    <scope>IDENTIFICATION</scope>
    <source>
        <strain evidence="22">broiler</strain>
    </source>
</reference>
<evidence type="ECO:0000259" key="21">
    <source>
        <dbReference type="PROSITE" id="PS50261"/>
    </source>
</evidence>
<feature type="compositionally biased region" description="Basic and acidic residues" evidence="18">
    <location>
        <begin position="556"/>
        <end position="573"/>
    </location>
</feature>
<dbReference type="FunCoup" id="A0A8V0ZE78">
    <property type="interactions" value="1"/>
</dbReference>
<sequence length="573" mass="63941">MLRLTPHLGSPHSLQHWAGGDTAPIPRWLRPMGSVGRGGIVAALLCCCLLGSARALVDPDDVLTKEEQIYLLVEAREKCQRDIRAQLEKVKDTSCLPEWDGIICWPKGSPSQEVAVPCPDYIYDFNHKGHAYRYCSAYGTWEVTLSLNKTWANYTECAVLFSSESRSREKEVFDRLHLMYTIGYSISLASLIVAVCILSYFKRLHCTRNYIHVHLFTSFICRAASIFLKDAVLYSGTLGSEAKLREEELGAELGAELGPSPGQRSHLVGCKVVVTLFLYFLATNHYWILVEGLYLHSLIFMAFLSNKNYLWVLIIIGWGLPAVFVSIWASVRASLADTQCWDLSAGNMKWIYQVPILAAVVVNFFLFLNIVRVLASKLWETNTGKPDPRQQYRKLLKSTLVLMPLFGVHYVVFMAMPYTEVSGVLWQIQMHYEMLFNSSQGFFVAFIYCFCNGEVQAEIKKAHFRRSLALDFKQKARASSAAGSCCYGGLMSHGTTSFSVSLTGRGPGGTQPRGLLLSARGSLPGYTPSSCAADLLPHLTQEMSQKTCGENTVGSKDPDESHPNPNKELETML</sequence>
<dbReference type="InterPro" id="IPR001879">
    <property type="entry name" value="GPCR_2_extracellular_dom"/>
</dbReference>
<dbReference type="InterPro" id="IPR002170">
    <property type="entry name" value="GPCR_2_parathyroid_rcpt"/>
</dbReference>
<keyword evidence="23" id="KW-1185">Reference proteome</keyword>
<dbReference type="SUPFAM" id="SSF81321">
    <property type="entry name" value="Family A G protein-coupled receptor-like"/>
    <property type="match status" value="1"/>
</dbReference>
<dbReference type="GO" id="GO:0017046">
    <property type="term" value="F:peptide hormone binding"/>
    <property type="evidence" value="ECO:0000318"/>
    <property type="project" value="GO_Central"/>
</dbReference>
<dbReference type="GO" id="GO:0008528">
    <property type="term" value="F:G protein-coupled peptide receptor activity"/>
    <property type="evidence" value="ECO:0000318"/>
    <property type="project" value="GO_Central"/>
</dbReference>
<evidence type="ECO:0000256" key="9">
    <source>
        <dbReference type="ARBA" id="ARBA00023136"/>
    </source>
</evidence>
<dbReference type="PROSITE" id="PS50261">
    <property type="entry name" value="G_PROTEIN_RECEP_F2_4"/>
    <property type="match status" value="1"/>
</dbReference>
<dbReference type="PRINTS" id="PR00249">
    <property type="entry name" value="GPCRSECRETIN"/>
</dbReference>
<evidence type="ECO:0000256" key="3">
    <source>
        <dbReference type="ARBA" id="ARBA00020798"/>
    </source>
</evidence>
<feature type="transmembrane region" description="Helical" evidence="19">
    <location>
        <begin position="434"/>
        <end position="451"/>
    </location>
</feature>
<dbReference type="GO" id="GO:0007200">
    <property type="term" value="P:phospholipase C-activating G protein-coupled receptor signaling pathway"/>
    <property type="evidence" value="ECO:0007669"/>
    <property type="project" value="UniProtKB-ARBA"/>
</dbReference>
<dbReference type="GO" id="GO:0007189">
    <property type="term" value="P:adenylate cyclase-activating G protein-coupled receptor signaling pathway"/>
    <property type="evidence" value="ECO:0007669"/>
    <property type="project" value="UniProtKB-ARBA"/>
</dbReference>
<evidence type="ECO:0000259" key="20">
    <source>
        <dbReference type="PROSITE" id="PS50227"/>
    </source>
</evidence>
<dbReference type="Gene3D" id="1.20.1070.10">
    <property type="entry name" value="Rhodopsin 7-helix transmembrane proteins"/>
    <property type="match status" value="1"/>
</dbReference>
<evidence type="ECO:0000256" key="11">
    <source>
        <dbReference type="ARBA" id="ARBA00023170"/>
    </source>
</evidence>
<feature type="transmembrane region" description="Helical" evidence="19">
    <location>
        <begin position="178"/>
        <end position="198"/>
    </location>
</feature>
<dbReference type="SMART" id="SM00008">
    <property type="entry name" value="HormR"/>
    <property type="match status" value="1"/>
</dbReference>
<dbReference type="InterPro" id="IPR017983">
    <property type="entry name" value="GPCR_2_secretin-like_CS"/>
</dbReference>
<dbReference type="InterPro" id="IPR000832">
    <property type="entry name" value="GPCR_2_secretin-like"/>
</dbReference>
<evidence type="ECO:0000256" key="18">
    <source>
        <dbReference type="SAM" id="MobiDB-lite"/>
    </source>
</evidence>
<dbReference type="InterPro" id="IPR050332">
    <property type="entry name" value="GPCR_2"/>
</dbReference>
<feature type="transmembrane region" description="Helical" evidence="19">
    <location>
        <begin position="350"/>
        <end position="374"/>
    </location>
</feature>
<dbReference type="AlphaFoldDB" id="A0A8V0ZE78"/>
<evidence type="ECO:0000256" key="13">
    <source>
        <dbReference type="ARBA" id="ARBA00023224"/>
    </source>
</evidence>
<dbReference type="GO" id="GO:0007188">
    <property type="term" value="P:adenylate cyclase-modulating G protein-coupled receptor signaling pathway"/>
    <property type="evidence" value="ECO:0000318"/>
    <property type="project" value="GO_Central"/>
</dbReference>
<dbReference type="Ensembl" id="ENSGALT00010052692.1">
    <property type="protein sequence ID" value="ENSGALP00010031598.1"/>
    <property type="gene ID" value="ENSGALG00010021690.1"/>
</dbReference>
<evidence type="ECO:0000256" key="16">
    <source>
        <dbReference type="ARBA" id="ARBA00093433"/>
    </source>
</evidence>
<dbReference type="CDD" id="cd15983">
    <property type="entry name" value="7tmB1_PTH3R"/>
    <property type="match status" value="1"/>
</dbReference>
<dbReference type="Pfam" id="PF00002">
    <property type="entry name" value="7tm_2"/>
    <property type="match status" value="1"/>
</dbReference>
<keyword evidence="5 19" id="KW-0812">Transmembrane</keyword>
<organism evidence="22 23">
    <name type="scientific">Gallus gallus</name>
    <name type="common">Chicken</name>
    <dbReference type="NCBI Taxonomy" id="9031"/>
    <lineage>
        <taxon>Eukaryota</taxon>
        <taxon>Metazoa</taxon>
        <taxon>Chordata</taxon>
        <taxon>Craniata</taxon>
        <taxon>Vertebrata</taxon>
        <taxon>Euteleostomi</taxon>
        <taxon>Archelosauria</taxon>
        <taxon>Archosauria</taxon>
        <taxon>Dinosauria</taxon>
        <taxon>Saurischia</taxon>
        <taxon>Theropoda</taxon>
        <taxon>Coelurosauria</taxon>
        <taxon>Aves</taxon>
        <taxon>Neognathae</taxon>
        <taxon>Galloanserae</taxon>
        <taxon>Galliformes</taxon>
        <taxon>Phasianidae</taxon>
        <taxon>Phasianinae</taxon>
        <taxon>Gallus</taxon>
    </lineage>
</organism>
<evidence type="ECO:0000256" key="14">
    <source>
        <dbReference type="ARBA" id="ARBA00030334"/>
    </source>
</evidence>
<comment type="function">
    <text evidence="16">G-protein-coupled receptor for parathyroid hormone (PTH) and for parathyroid hormone-related peptide (PTHLH). Ligand binding causes a conformation change that triggers signaling via guanine nucleotide-binding proteins (G proteins) and modulates the activity of downstream effectors, such as adenylate cyclase (cAMP). PTH1R is coupled to G(s) G alpha proteins and mediates activation of adenylate cyclase activity. PTHLH dissociates from PTH1R more rapidly than PTH; as consequence, the cAMP response induced by PTHLH decays faster than the response induced by PTH.</text>
</comment>
<reference evidence="22" key="3">
    <citation type="submission" date="2025-09" db="UniProtKB">
        <authorList>
            <consortium name="Ensembl"/>
        </authorList>
    </citation>
    <scope>IDENTIFICATION</scope>
    <source>
        <strain evidence="22">broiler</strain>
    </source>
</reference>
<gene>
    <name evidence="22" type="primary">LOC428277</name>
</gene>
<dbReference type="InterPro" id="IPR036445">
    <property type="entry name" value="GPCR_2_extracell_dom_sf"/>
</dbReference>
<evidence type="ECO:0000256" key="10">
    <source>
        <dbReference type="ARBA" id="ARBA00023157"/>
    </source>
</evidence>
<evidence type="ECO:0000256" key="4">
    <source>
        <dbReference type="ARBA" id="ARBA00022475"/>
    </source>
</evidence>
<dbReference type="GO" id="GO:0004991">
    <property type="term" value="F:parathyroid hormone receptor activity"/>
    <property type="evidence" value="ECO:0007669"/>
    <property type="project" value="InterPro"/>
</dbReference>
<evidence type="ECO:0000313" key="23">
    <source>
        <dbReference type="Proteomes" id="UP000000539"/>
    </source>
</evidence>
<dbReference type="PRINTS" id="PR00393">
    <property type="entry name" value="PTRHORMONER"/>
</dbReference>
<evidence type="ECO:0000256" key="15">
    <source>
        <dbReference type="ARBA" id="ARBA00032662"/>
    </source>
</evidence>
<keyword evidence="8" id="KW-0297">G-protein coupled receptor</keyword>